<dbReference type="EMBL" id="CP054475">
    <property type="protein sequence ID" value="UXD86862.1"/>
    <property type="molecule type" value="Genomic_DNA"/>
</dbReference>
<dbReference type="Pfam" id="PF01189">
    <property type="entry name" value="Methyltr_RsmB-F"/>
    <property type="match status" value="1"/>
</dbReference>
<organism evidence="8 9">
    <name type="scientific">Thalassolituus hydrocarboniclasticus</name>
    <dbReference type="NCBI Taxonomy" id="2742796"/>
    <lineage>
        <taxon>Bacteria</taxon>
        <taxon>Pseudomonadati</taxon>
        <taxon>Pseudomonadota</taxon>
        <taxon>Gammaproteobacteria</taxon>
        <taxon>Oceanospirillales</taxon>
        <taxon>Oceanospirillaceae</taxon>
        <taxon>Thalassolituus</taxon>
    </lineage>
</organism>
<protein>
    <submittedName>
        <fullName evidence="8">RsmB/NOP family class I SAM-dependent RNA methyltransferase</fullName>
    </submittedName>
</protein>
<evidence type="ECO:0000256" key="5">
    <source>
        <dbReference type="PROSITE-ProRule" id="PRU01023"/>
    </source>
</evidence>
<dbReference type="InterPro" id="IPR029063">
    <property type="entry name" value="SAM-dependent_MTases_sf"/>
</dbReference>
<evidence type="ECO:0000259" key="7">
    <source>
        <dbReference type="PROSITE" id="PS51686"/>
    </source>
</evidence>
<evidence type="ECO:0000256" key="6">
    <source>
        <dbReference type="SAM" id="MobiDB-lite"/>
    </source>
</evidence>
<gene>
    <name evidence="8" type="ORF">HUF19_05125</name>
</gene>
<evidence type="ECO:0000313" key="9">
    <source>
        <dbReference type="Proteomes" id="UP001065322"/>
    </source>
</evidence>
<keyword evidence="3 5" id="KW-0949">S-adenosyl-L-methionine</keyword>
<keyword evidence="4 5" id="KW-0694">RNA-binding</keyword>
<keyword evidence="2 5" id="KW-0808">Transferase</keyword>
<dbReference type="GO" id="GO:0032259">
    <property type="term" value="P:methylation"/>
    <property type="evidence" value="ECO:0007669"/>
    <property type="project" value="UniProtKB-KW"/>
</dbReference>
<evidence type="ECO:0000256" key="2">
    <source>
        <dbReference type="ARBA" id="ARBA00022679"/>
    </source>
</evidence>
<feature type="binding site" evidence="5">
    <location>
        <position position="396"/>
    </location>
    <ligand>
        <name>S-adenosyl-L-methionine</name>
        <dbReference type="ChEBI" id="CHEBI:59789"/>
    </ligand>
</feature>
<feature type="compositionally biased region" description="Low complexity" evidence="6">
    <location>
        <begin position="23"/>
        <end position="47"/>
    </location>
</feature>
<dbReference type="PANTHER" id="PTHR22807">
    <property type="entry name" value="NOP2 YEAST -RELATED NOL1/NOP2/FMU SUN DOMAIN-CONTAINING"/>
    <property type="match status" value="1"/>
</dbReference>
<reference evidence="9" key="1">
    <citation type="submission" date="2020-06" db="EMBL/GenBank/DDBJ databases">
        <title>Thalassolituus marinus alknpb1M-1, a hydrocarbon-degrading bacterium isolated from the deep-sea overlying water using an in-situ strategy from the South China Sea basin.</title>
        <authorList>
            <person name="Dong C."/>
            <person name="Chen Y."/>
            <person name="Shao Z."/>
        </authorList>
    </citation>
    <scope>NUCLEOTIDE SEQUENCE [LARGE SCALE GENOMIC DNA]</scope>
    <source>
        <strain evidence="9">alknpb1M-1</strain>
    </source>
</reference>
<dbReference type="RefSeq" id="WP_260998790.1">
    <property type="nucleotide sequence ID" value="NZ_CP054475.1"/>
</dbReference>
<feature type="domain" description="SAM-dependent MTase RsmB/NOP-type" evidence="7">
    <location>
        <begin position="227"/>
        <end position="498"/>
    </location>
</feature>
<feature type="binding site" evidence="5">
    <location>
        <position position="346"/>
    </location>
    <ligand>
        <name>S-adenosyl-L-methionine</name>
        <dbReference type="ChEBI" id="CHEBI:59789"/>
    </ligand>
</feature>
<keyword evidence="1 5" id="KW-0489">Methyltransferase</keyword>
<dbReference type="PRINTS" id="PR02008">
    <property type="entry name" value="RCMTFAMILY"/>
</dbReference>
<dbReference type="Gene3D" id="3.40.50.150">
    <property type="entry name" value="Vaccinia Virus protein VP39"/>
    <property type="match status" value="1"/>
</dbReference>
<dbReference type="PROSITE" id="PS51686">
    <property type="entry name" value="SAM_MT_RSMB_NOP"/>
    <property type="match status" value="1"/>
</dbReference>
<feature type="region of interest" description="Disordered" evidence="6">
    <location>
        <begin position="1"/>
        <end position="51"/>
    </location>
</feature>
<dbReference type="PANTHER" id="PTHR22807:SF53">
    <property type="entry name" value="RIBOSOMAL RNA SMALL SUBUNIT METHYLTRANSFERASE B-RELATED"/>
    <property type="match status" value="1"/>
</dbReference>
<evidence type="ECO:0000256" key="1">
    <source>
        <dbReference type="ARBA" id="ARBA00022603"/>
    </source>
</evidence>
<evidence type="ECO:0000256" key="3">
    <source>
        <dbReference type="ARBA" id="ARBA00022691"/>
    </source>
</evidence>
<dbReference type="InterPro" id="IPR001678">
    <property type="entry name" value="MeTrfase_RsmB-F_NOP2_dom"/>
</dbReference>
<comment type="similarity">
    <text evidence="5">Belongs to the class I-like SAM-binding methyltransferase superfamily. RsmB/NOP family.</text>
</comment>
<keyword evidence="9" id="KW-1185">Reference proteome</keyword>
<dbReference type="Proteomes" id="UP001065322">
    <property type="component" value="Chromosome"/>
</dbReference>
<name>A0ABY6A884_9GAMM</name>
<dbReference type="GO" id="GO:0008168">
    <property type="term" value="F:methyltransferase activity"/>
    <property type="evidence" value="ECO:0007669"/>
    <property type="project" value="UniProtKB-KW"/>
</dbReference>
<evidence type="ECO:0000256" key="4">
    <source>
        <dbReference type="ARBA" id="ARBA00022884"/>
    </source>
</evidence>
<feature type="active site" description="Nucleophile" evidence="5">
    <location>
        <position position="449"/>
    </location>
</feature>
<comment type="caution">
    <text evidence="5">Lacks conserved residue(s) required for the propagation of feature annotation.</text>
</comment>
<feature type="binding site" evidence="5">
    <location>
        <position position="373"/>
    </location>
    <ligand>
        <name>S-adenosyl-L-methionine</name>
        <dbReference type="ChEBI" id="CHEBI:59789"/>
    </ligand>
</feature>
<accession>A0ABY6A884</accession>
<evidence type="ECO:0000313" key="8">
    <source>
        <dbReference type="EMBL" id="UXD86862.1"/>
    </source>
</evidence>
<dbReference type="InterPro" id="IPR049560">
    <property type="entry name" value="MeTrfase_RsmB-F_NOP2_cat"/>
</dbReference>
<sequence>MRKSHGPAKNSGSTFGKSKQRPAKSQSSRPPQKQRQSRAASGSANGRRGSGDEARIIQLWSQWQSQAVKPPLDRWLRGQLRAPRQADSADNSRTLSEAMFSALRFQQLACALEDMLNERNGVSASHAAEHDWQSWDEQWQPAAADTMHPSAFWYWIQLRSLQPWNFVRMVRQDEQRAHLFANIEHQVKAKPLSPLALLWHGVRPSFLPLLQQRAKRSQWSDSDLQRFLQMQNGFPPLWLRINDLRLNELAADSRDLKALQLRLQEEGVSAQLRDDHLCASGGRGVNSSELYRNGVIEIQDLASQQIAAALAARPGDKIWDACAGAGGKTLALAAKMNNKGAVVATDLHQHKLDELKRRASRAGARNVRTFLWDAAAPLRLPQEIARQQGFDKVLVDAPCSSAGTWRRNPDARWRFNSADSNELQQIQRNILTQAAPAVRPDGILVYATCSWQVSENEDIVSAFLQANPAFSLQSQQMLGAPEDDCDCMFVAVMKKAGS</sequence>
<dbReference type="InterPro" id="IPR023267">
    <property type="entry name" value="RCMT"/>
</dbReference>
<proteinExistence type="inferred from homology"/>
<dbReference type="SUPFAM" id="SSF53335">
    <property type="entry name" value="S-adenosyl-L-methionine-dependent methyltransferases"/>
    <property type="match status" value="1"/>
</dbReference>
<dbReference type="CDD" id="cd02440">
    <property type="entry name" value="AdoMet_MTases"/>
    <property type="match status" value="1"/>
</dbReference>